<dbReference type="EMBL" id="NNRN01000039">
    <property type="protein sequence ID" value="OYR31305.1"/>
    <property type="molecule type" value="Genomic_DNA"/>
</dbReference>
<dbReference type="GO" id="GO:0020037">
    <property type="term" value="F:heme binding"/>
    <property type="evidence" value="ECO:0007669"/>
    <property type="project" value="InterPro"/>
</dbReference>
<proteinExistence type="predicted"/>
<comment type="caution">
    <text evidence="1">The sequence shown here is derived from an EMBL/GenBank/DDBJ whole genome shotgun (WGS) entry which is preliminary data.</text>
</comment>
<evidence type="ECO:0000313" key="1">
    <source>
        <dbReference type="EMBL" id="OYR31305.1"/>
    </source>
</evidence>
<dbReference type="InterPro" id="IPR036909">
    <property type="entry name" value="Cyt_c-like_dom_sf"/>
</dbReference>
<organism evidence="1 2">
    <name type="scientific">Brucella lupini</name>
    <dbReference type="NCBI Taxonomy" id="255457"/>
    <lineage>
        <taxon>Bacteria</taxon>
        <taxon>Pseudomonadati</taxon>
        <taxon>Pseudomonadota</taxon>
        <taxon>Alphaproteobacteria</taxon>
        <taxon>Hyphomicrobiales</taxon>
        <taxon>Brucellaceae</taxon>
        <taxon>Brucella/Ochrobactrum group</taxon>
        <taxon>Brucella</taxon>
    </lineage>
</organism>
<name>A0A256GVP8_9HYPH</name>
<evidence type="ECO:0000313" key="2">
    <source>
        <dbReference type="Proteomes" id="UP000216363"/>
    </source>
</evidence>
<gene>
    <name evidence="1" type="ORF">CES86_1255</name>
</gene>
<dbReference type="GO" id="GO:0009055">
    <property type="term" value="F:electron transfer activity"/>
    <property type="evidence" value="ECO:0007669"/>
    <property type="project" value="InterPro"/>
</dbReference>
<protein>
    <submittedName>
        <fullName evidence="1">Uncharacterized protein</fullName>
    </submittedName>
</protein>
<accession>A0A256GVP8</accession>
<reference evidence="1 2" key="1">
    <citation type="submission" date="2017-07" db="EMBL/GenBank/DDBJ databases">
        <title>Draft genome of Ochrobactrum lupini type strain LUP21.</title>
        <authorList>
            <person name="Krzyzanowska D.M."/>
            <person name="Jafra S."/>
        </authorList>
    </citation>
    <scope>NUCLEOTIDE SEQUENCE [LARGE SCALE GENOMIC DNA]</scope>
    <source>
        <strain evidence="1 2">LUP21</strain>
    </source>
</reference>
<dbReference type="AlphaFoldDB" id="A0A256GVP8"/>
<dbReference type="SUPFAM" id="SSF46626">
    <property type="entry name" value="Cytochrome c"/>
    <property type="match status" value="1"/>
</dbReference>
<dbReference type="Proteomes" id="UP000216363">
    <property type="component" value="Unassembled WGS sequence"/>
</dbReference>
<dbReference type="Gene3D" id="1.10.760.10">
    <property type="entry name" value="Cytochrome c-like domain"/>
    <property type="match status" value="1"/>
</dbReference>
<sequence>MLFRIVKEGTAAIVGGSYESDMPGFADALSDGEIRAVLAFIKSTWPERERGYQEEVSRRR</sequence>